<evidence type="ECO:0000313" key="19">
    <source>
        <dbReference type="Proteomes" id="UP000026915"/>
    </source>
</evidence>
<feature type="compositionally biased region" description="Polar residues" evidence="16">
    <location>
        <begin position="10"/>
        <end position="22"/>
    </location>
</feature>
<dbReference type="EMBL" id="CM001880">
    <property type="protein sequence ID" value="EOX97965.1"/>
    <property type="molecule type" value="Genomic_DNA"/>
</dbReference>
<dbReference type="UniPathway" id="UPA00077">
    <property type="reaction ID" value="UER00158"/>
</dbReference>
<dbReference type="GO" id="GO:0046654">
    <property type="term" value="P:tetrahydrofolate biosynthetic process"/>
    <property type="evidence" value="ECO:0007669"/>
    <property type="project" value="UniProtKB-UniPathway"/>
</dbReference>
<dbReference type="GO" id="GO:0006730">
    <property type="term" value="P:one-carbon metabolic process"/>
    <property type="evidence" value="ECO:0007669"/>
    <property type="project" value="UniProtKB-KW"/>
</dbReference>
<dbReference type="GO" id="GO:0004799">
    <property type="term" value="F:thymidylate synthase activity"/>
    <property type="evidence" value="ECO:0007669"/>
    <property type="project" value="UniProtKB-EC"/>
</dbReference>
<evidence type="ECO:0000256" key="12">
    <source>
        <dbReference type="ARBA" id="ARBA00047344"/>
    </source>
</evidence>
<dbReference type="Gene3D" id="3.30.572.10">
    <property type="entry name" value="Thymidylate synthase/dCMP hydroxymethylase domain"/>
    <property type="match status" value="2"/>
</dbReference>
<dbReference type="CDD" id="cd00351">
    <property type="entry name" value="TS_Pyrimidine_HMase"/>
    <property type="match status" value="1"/>
</dbReference>
<dbReference type="InterPro" id="IPR020940">
    <property type="entry name" value="Thymidylate_synthase_AS"/>
</dbReference>
<keyword evidence="5" id="KW-0489">Methyltransferase</keyword>
<dbReference type="Pfam" id="PF00186">
    <property type="entry name" value="DHFR_1"/>
    <property type="match status" value="1"/>
</dbReference>
<evidence type="ECO:0000256" key="8">
    <source>
        <dbReference type="ARBA" id="ARBA00022857"/>
    </source>
</evidence>
<dbReference type="PROSITE" id="PS51330">
    <property type="entry name" value="DHFR_2"/>
    <property type="match status" value="1"/>
</dbReference>
<sequence>MSADIMMSIPNGNGNGNAQPDPQRTYQVVVAATKDMGIGKDGKLPWKLPSDLKFFKDVTLTTSDSGKKNAVIMGRKTWESIPLQNRPLPGRLNVVLTRSGSFDIATAENVVICGSMTSALELLAASPYCLSIEKVFVIGGGQIFRESLNAPGCDAIHITEIETSIECDTFMPSIDSSVFQPWYSSFPVVENDIRYCFTTFVRVRNSAVEHISQNSDQVFDDKPDAGKFEVKKFSFLPKMIFKKHEEYLYLKMVQDIISDGNLKDDRTGTGTLSKFGCQMRFNLRKTFPLLTTKKVFWRGVVEELLWFISGSTNAKIKNNPNDRRIILSAWNPSDLKLMALPPCHMFAQFYVANGELSCQMYQRSADMGLGVPFNIASYALLTCMIAHVCDLVPGDFIHVLGDAHVYTNHVRPLQEQLQKLPKPFSVSLVN</sequence>
<dbReference type="Gramene" id="EOX97965">
    <property type="protein sequence ID" value="EOX97965"/>
    <property type="gene ID" value="TCM_006844"/>
</dbReference>
<evidence type="ECO:0000256" key="5">
    <source>
        <dbReference type="ARBA" id="ARBA00022603"/>
    </source>
</evidence>
<dbReference type="Proteomes" id="UP000026915">
    <property type="component" value="Chromosome 2"/>
</dbReference>
<dbReference type="InterPro" id="IPR012262">
    <property type="entry name" value="DHFR-TS"/>
</dbReference>
<feature type="region of interest" description="Disordered" evidence="16">
    <location>
        <begin position="1"/>
        <end position="22"/>
    </location>
</feature>
<keyword evidence="8" id="KW-0521">NADP</keyword>
<comment type="similarity">
    <text evidence="3">In the N-terminal section; belongs to the dihydrofolate reductase family.</text>
</comment>
<comment type="catalytic activity">
    <reaction evidence="13">
        <text>(6S)-5,6,7,8-tetrahydrofolate + NADP(+) = 7,8-dihydrofolate + NADPH + H(+)</text>
        <dbReference type="Rhea" id="RHEA:15009"/>
        <dbReference type="ChEBI" id="CHEBI:15378"/>
        <dbReference type="ChEBI" id="CHEBI:57451"/>
        <dbReference type="ChEBI" id="CHEBI:57453"/>
        <dbReference type="ChEBI" id="CHEBI:57783"/>
        <dbReference type="ChEBI" id="CHEBI:58349"/>
        <dbReference type="EC" id="1.5.1.3"/>
    </reaction>
</comment>
<evidence type="ECO:0000256" key="1">
    <source>
        <dbReference type="ARBA" id="ARBA00004903"/>
    </source>
</evidence>
<evidence type="ECO:0000256" key="11">
    <source>
        <dbReference type="ARBA" id="ARBA00024992"/>
    </source>
</evidence>
<dbReference type="AlphaFoldDB" id="A0A061DZ24"/>
<keyword evidence="4" id="KW-0554">One-carbon metabolism</keyword>
<evidence type="ECO:0000259" key="17">
    <source>
        <dbReference type="PROSITE" id="PS51330"/>
    </source>
</evidence>
<dbReference type="InterPro" id="IPR036926">
    <property type="entry name" value="Thymidate_synth/dCMP_Mease_sf"/>
</dbReference>
<protein>
    <submittedName>
        <fullName evidence="18">Thymidylate synthase 1 isoform 10</fullName>
    </submittedName>
</protein>
<dbReference type="PANTHER" id="PTHR11548">
    <property type="entry name" value="THYMIDYLATE SYNTHASE 1"/>
    <property type="match status" value="1"/>
</dbReference>
<comment type="similarity">
    <text evidence="2">In the C-terminal section; belongs to the thymidylate synthase family.</text>
</comment>
<dbReference type="InterPro" id="IPR024072">
    <property type="entry name" value="DHFR-like_dom_sf"/>
</dbReference>
<dbReference type="Pfam" id="PF00303">
    <property type="entry name" value="Thymidylat_synt"/>
    <property type="match status" value="1"/>
</dbReference>
<accession>A0A061DZ24</accession>
<dbReference type="InterPro" id="IPR001796">
    <property type="entry name" value="DHFR_dom"/>
</dbReference>
<dbReference type="NCBIfam" id="TIGR03284">
    <property type="entry name" value="thym_sym"/>
    <property type="match status" value="1"/>
</dbReference>
<evidence type="ECO:0000256" key="13">
    <source>
        <dbReference type="ARBA" id="ARBA00048873"/>
    </source>
</evidence>
<dbReference type="SUPFAM" id="SSF55831">
    <property type="entry name" value="Thymidylate synthase/dCMP hydroxymethylase"/>
    <property type="match status" value="1"/>
</dbReference>
<evidence type="ECO:0000256" key="3">
    <source>
        <dbReference type="ARBA" id="ARBA00010176"/>
    </source>
</evidence>
<name>A0A061DZ24_THECC</name>
<dbReference type="InterPro" id="IPR000398">
    <property type="entry name" value="Thymidylate_synthase"/>
</dbReference>
<evidence type="ECO:0000256" key="14">
    <source>
        <dbReference type="PIRSR" id="PIRSR000389-1"/>
    </source>
</evidence>
<evidence type="ECO:0000256" key="15">
    <source>
        <dbReference type="PROSITE-ProRule" id="PRU10016"/>
    </source>
</evidence>
<dbReference type="PIRSF" id="PIRSF000389">
    <property type="entry name" value="DHFR-TS"/>
    <property type="match status" value="1"/>
</dbReference>
<dbReference type="InterPro" id="IPR045097">
    <property type="entry name" value="Thymidate_synth/dCMP_Mease"/>
</dbReference>
<keyword evidence="6" id="KW-0808">Transferase</keyword>
<dbReference type="InterPro" id="IPR023451">
    <property type="entry name" value="Thymidate_synth/dCMP_Mease_dom"/>
</dbReference>
<comment type="pathway">
    <text evidence="1">Cofactor biosynthesis; tetrahydrofolate biosynthesis; 5,6,7,8-tetrahydrofolate from 7,8-dihydrofolate: step 1/1.</text>
</comment>
<evidence type="ECO:0000256" key="4">
    <source>
        <dbReference type="ARBA" id="ARBA00022563"/>
    </source>
</evidence>
<evidence type="ECO:0000313" key="18">
    <source>
        <dbReference type="EMBL" id="EOX97965.1"/>
    </source>
</evidence>
<evidence type="ECO:0000256" key="2">
    <source>
        <dbReference type="ARBA" id="ARBA00006900"/>
    </source>
</evidence>
<keyword evidence="19" id="KW-1185">Reference proteome</keyword>
<dbReference type="PROSITE" id="PS00075">
    <property type="entry name" value="DHFR_1"/>
    <property type="match status" value="1"/>
</dbReference>
<dbReference type="CDD" id="cd00209">
    <property type="entry name" value="DHFR"/>
    <property type="match status" value="1"/>
</dbReference>
<proteinExistence type="inferred from homology"/>
<feature type="domain" description="DHFR" evidence="17">
    <location>
        <begin position="25"/>
        <end position="202"/>
    </location>
</feature>
<evidence type="ECO:0000256" key="7">
    <source>
        <dbReference type="ARBA" id="ARBA00022727"/>
    </source>
</evidence>
<dbReference type="FunFam" id="3.40.430.10:FF:000003">
    <property type="entry name" value="Bifunctional dihydrofolate reductase-thymidylate synthase"/>
    <property type="match status" value="1"/>
</dbReference>
<dbReference type="PRINTS" id="PR00070">
    <property type="entry name" value="DHFR"/>
</dbReference>
<dbReference type="GO" id="GO:0032259">
    <property type="term" value="P:methylation"/>
    <property type="evidence" value="ECO:0007669"/>
    <property type="project" value="UniProtKB-KW"/>
</dbReference>
<comment type="function">
    <text evidence="11">Bifunctional enzyme. Involved in de novo dTMP biosynthesis. Key enzyme in folate metabolism. Can play two different roles depending on the source of dihydrofolate: de novo synthesis of tetrahydrofolate or recycling of the dihydrofolate released as one of the end products of the TS catalyzed reaction. Catalyzes an essential reaction for de novo glycine and purine synthesis, DNA precursor synthesis, and for the conversion of dUMP to dTMP.</text>
</comment>
<dbReference type="PANTHER" id="PTHR11548:SF2">
    <property type="entry name" value="THYMIDYLATE SYNTHASE"/>
    <property type="match status" value="1"/>
</dbReference>
<feature type="active site" evidence="14 15">
    <location>
        <position position="343"/>
    </location>
</feature>
<reference evidence="18 19" key="1">
    <citation type="journal article" date="2013" name="Genome Biol.">
        <title>The genome sequence of the most widely cultivated cacao type and its use to identify candidate genes regulating pod color.</title>
        <authorList>
            <person name="Motamayor J.C."/>
            <person name="Mockaitis K."/>
            <person name="Schmutz J."/>
            <person name="Haiminen N."/>
            <person name="Iii D.L."/>
            <person name="Cornejo O."/>
            <person name="Findley S.D."/>
            <person name="Zheng P."/>
            <person name="Utro F."/>
            <person name="Royaert S."/>
            <person name="Saski C."/>
            <person name="Jenkins J."/>
            <person name="Podicheti R."/>
            <person name="Zhao M."/>
            <person name="Scheffler B.E."/>
            <person name="Stack J.C."/>
            <person name="Feltus F.A."/>
            <person name="Mustiga G.M."/>
            <person name="Amores F."/>
            <person name="Phillips W."/>
            <person name="Marelli J.P."/>
            <person name="May G.D."/>
            <person name="Shapiro H."/>
            <person name="Ma J."/>
            <person name="Bustamante C.D."/>
            <person name="Schnell R.J."/>
            <person name="Main D."/>
            <person name="Gilbert D."/>
            <person name="Parida L."/>
            <person name="Kuhn D.N."/>
        </authorList>
    </citation>
    <scope>NUCLEOTIDE SEQUENCE [LARGE SCALE GENOMIC DNA]</scope>
    <source>
        <strain evidence="19">cv. Matina 1-6</strain>
    </source>
</reference>
<dbReference type="GO" id="GO:0004146">
    <property type="term" value="F:dihydrofolate reductase activity"/>
    <property type="evidence" value="ECO:0007669"/>
    <property type="project" value="UniProtKB-EC"/>
</dbReference>
<evidence type="ECO:0000256" key="10">
    <source>
        <dbReference type="ARBA" id="ARBA00023268"/>
    </source>
</evidence>
<dbReference type="PROSITE" id="PS00091">
    <property type="entry name" value="THYMIDYLATE_SYNTHASE"/>
    <property type="match status" value="1"/>
</dbReference>
<dbReference type="GO" id="GO:0006231">
    <property type="term" value="P:dTMP biosynthetic process"/>
    <property type="evidence" value="ECO:0007669"/>
    <property type="project" value="InterPro"/>
</dbReference>
<gene>
    <name evidence="18" type="ORF">TCM_006844</name>
</gene>
<keyword evidence="9" id="KW-0560">Oxidoreductase</keyword>
<evidence type="ECO:0000256" key="16">
    <source>
        <dbReference type="SAM" id="MobiDB-lite"/>
    </source>
</evidence>
<evidence type="ECO:0000256" key="9">
    <source>
        <dbReference type="ARBA" id="ARBA00023002"/>
    </source>
</evidence>
<evidence type="ECO:0000256" key="6">
    <source>
        <dbReference type="ARBA" id="ARBA00022679"/>
    </source>
</evidence>
<dbReference type="InterPro" id="IPR017925">
    <property type="entry name" value="DHFR_CS"/>
</dbReference>
<dbReference type="Gene3D" id="3.40.430.10">
    <property type="entry name" value="Dihydrofolate Reductase, subunit A"/>
    <property type="match status" value="1"/>
</dbReference>
<organism evidence="18 19">
    <name type="scientific">Theobroma cacao</name>
    <name type="common">Cacao</name>
    <name type="synonym">Cocoa</name>
    <dbReference type="NCBI Taxonomy" id="3641"/>
    <lineage>
        <taxon>Eukaryota</taxon>
        <taxon>Viridiplantae</taxon>
        <taxon>Streptophyta</taxon>
        <taxon>Embryophyta</taxon>
        <taxon>Tracheophyta</taxon>
        <taxon>Spermatophyta</taxon>
        <taxon>Magnoliopsida</taxon>
        <taxon>eudicotyledons</taxon>
        <taxon>Gunneridae</taxon>
        <taxon>Pentapetalae</taxon>
        <taxon>rosids</taxon>
        <taxon>malvids</taxon>
        <taxon>Malvales</taxon>
        <taxon>Malvaceae</taxon>
        <taxon>Byttnerioideae</taxon>
        <taxon>Theobroma</taxon>
    </lineage>
</organism>
<comment type="catalytic activity">
    <reaction evidence="12">
        <text>dUMP + (6R)-5,10-methylene-5,6,7,8-tetrahydrofolate = 7,8-dihydrofolate + dTMP</text>
        <dbReference type="Rhea" id="RHEA:12104"/>
        <dbReference type="ChEBI" id="CHEBI:15636"/>
        <dbReference type="ChEBI" id="CHEBI:57451"/>
        <dbReference type="ChEBI" id="CHEBI:63528"/>
        <dbReference type="ChEBI" id="CHEBI:246422"/>
        <dbReference type="EC" id="2.1.1.45"/>
    </reaction>
</comment>
<dbReference type="SUPFAM" id="SSF53597">
    <property type="entry name" value="Dihydrofolate reductase-like"/>
    <property type="match status" value="1"/>
</dbReference>
<keyword evidence="10" id="KW-0511">Multifunctional enzyme</keyword>
<keyword evidence="7" id="KW-0545">Nucleotide biosynthesis</keyword>